<keyword evidence="1" id="KW-0812">Transmembrane</keyword>
<comment type="caution">
    <text evidence="2">The sequence shown here is derived from an EMBL/GenBank/DDBJ whole genome shotgun (WGS) entry which is preliminary data.</text>
</comment>
<evidence type="ECO:0000313" key="2">
    <source>
        <dbReference type="EMBL" id="MED6201819.1"/>
    </source>
</evidence>
<keyword evidence="1" id="KW-0472">Membrane</keyword>
<protein>
    <submittedName>
        <fullName evidence="2">Uncharacterized protein</fullName>
    </submittedName>
</protein>
<reference evidence="2 3" key="1">
    <citation type="journal article" date="2023" name="Plants (Basel)">
        <title>Bridging the Gap: Combining Genomics and Transcriptomics Approaches to Understand Stylosanthes scabra, an Orphan Legume from the Brazilian Caatinga.</title>
        <authorList>
            <person name="Ferreira-Neto J.R.C."/>
            <person name="da Silva M.D."/>
            <person name="Binneck E."/>
            <person name="de Melo N.F."/>
            <person name="da Silva R.H."/>
            <person name="de Melo A.L.T.M."/>
            <person name="Pandolfi V."/>
            <person name="Bustamante F.O."/>
            <person name="Brasileiro-Vidal A.C."/>
            <person name="Benko-Iseppon A.M."/>
        </authorList>
    </citation>
    <scope>NUCLEOTIDE SEQUENCE [LARGE SCALE GENOMIC DNA]</scope>
    <source>
        <tissue evidence="2">Leaves</tissue>
    </source>
</reference>
<dbReference type="EMBL" id="JASCZI010214038">
    <property type="protein sequence ID" value="MED6201819.1"/>
    <property type="molecule type" value="Genomic_DNA"/>
</dbReference>
<keyword evidence="1" id="KW-1133">Transmembrane helix</keyword>
<organism evidence="2 3">
    <name type="scientific">Stylosanthes scabra</name>
    <dbReference type="NCBI Taxonomy" id="79078"/>
    <lineage>
        <taxon>Eukaryota</taxon>
        <taxon>Viridiplantae</taxon>
        <taxon>Streptophyta</taxon>
        <taxon>Embryophyta</taxon>
        <taxon>Tracheophyta</taxon>
        <taxon>Spermatophyta</taxon>
        <taxon>Magnoliopsida</taxon>
        <taxon>eudicotyledons</taxon>
        <taxon>Gunneridae</taxon>
        <taxon>Pentapetalae</taxon>
        <taxon>rosids</taxon>
        <taxon>fabids</taxon>
        <taxon>Fabales</taxon>
        <taxon>Fabaceae</taxon>
        <taxon>Papilionoideae</taxon>
        <taxon>50 kb inversion clade</taxon>
        <taxon>dalbergioids sensu lato</taxon>
        <taxon>Dalbergieae</taxon>
        <taxon>Pterocarpus clade</taxon>
        <taxon>Stylosanthes</taxon>
    </lineage>
</organism>
<accession>A0ABU6XVX0</accession>
<evidence type="ECO:0000313" key="3">
    <source>
        <dbReference type="Proteomes" id="UP001341840"/>
    </source>
</evidence>
<feature type="transmembrane region" description="Helical" evidence="1">
    <location>
        <begin position="29"/>
        <end position="51"/>
    </location>
</feature>
<proteinExistence type="predicted"/>
<name>A0ABU6XVX0_9FABA</name>
<sequence>MEDLPSFPCLGGCHVWAMSMSKTWSKRDLCLPMGAWFSLLAFLSVTFGISLRLGPNVTLVLLQGPSSVETRMMTLKGSRLVHGVPSLVDKLPPLTVVIFVGTKKTRGNRGGLKPATISNFSVRAWRVKTLGRKVILISYWICCGGDKGCGLAWRYPFKRWDNMDGVVTQTLLGLA</sequence>
<gene>
    <name evidence="2" type="ORF">PIB30_098954</name>
</gene>
<evidence type="ECO:0000256" key="1">
    <source>
        <dbReference type="SAM" id="Phobius"/>
    </source>
</evidence>
<dbReference type="Proteomes" id="UP001341840">
    <property type="component" value="Unassembled WGS sequence"/>
</dbReference>
<keyword evidence="3" id="KW-1185">Reference proteome</keyword>